<comment type="caution">
    <text evidence="1">The sequence shown here is derived from an EMBL/GenBank/DDBJ whole genome shotgun (WGS) entry which is preliminary data.</text>
</comment>
<dbReference type="NCBIfam" id="TIGR01563">
    <property type="entry name" value="gp16_SPP1"/>
    <property type="match status" value="1"/>
</dbReference>
<name>A0A1V4SVE4_9CLOT</name>
<dbReference type="EMBL" id="LTAY01000037">
    <property type="protein sequence ID" value="OPX47904.1"/>
    <property type="molecule type" value="Genomic_DNA"/>
</dbReference>
<sequence>MILNEKQLTNNLRKTYNLKVDILILNDSSQDNEGFTIEKWDKYLTCWCFKKNSIGKEFINSNADNTEEIISFTTRYCNKIVEIDKPGMTKKLKLFYQGREWNIIDLDDYKDLHSEYDITAKLIN</sequence>
<dbReference type="AlphaFoldDB" id="A0A1V4SVE4"/>
<dbReference type="RefSeq" id="WP_080022680.1">
    <property type="nucleotide sequence ID" value="NZ_LTAY01000037.1"/>
</dbReference>
<reference evidence="1 2" key="1">
    <citation type="submission" date="2016-02" db="EMBL/GenBank/DDBJ databases">
        <title>Genome sequence of Clostridium thermobutyricum DSM 4928.</title>
        <authorList>
            <person name="Poehlein A."/>
            <person name="Daniel R."/>
        </authorList>
    </citation>
    <scope>NUCLEOTIDE SEQUENCE [LARGE SCALE GENOMIC DNA]</scope>
    <source>
        <strain evidence="1 2">DSM 4928</strain>
    </source>
</reference>
<gene>
    <name evidence="1" type="ORF">CLTHE_14750</name>
</gene>
<accession>A0A1V4SVE4</accession>
<evidence type="ECO:0000313" key="2">
    <source>
        <dbReference type="Proteomes" id="UP000191448"/>
    </source>
</evidence>
<evidence type="ECO:0000313" key="1">
    <source>
        <dbReference type="EMBL" id="OPX47904.1"/>
    </source>
</evidence>
<dbReference type="InterPro" id="IPR008767">
    <property type="entry name" value="Phage_SPP1_head-tail_adaptor"/>
</dbReference>
<protein>
    <submittedName>
        <fullName evidence="1">Phage head-tail joining protein</fullName>
    </submittedName>
</protein>
<proteinExistence type="predicted"/>
<dbReference type="OrthoDB" id="9808209at2"/>
<dbReference type="Pfam" id="PF05521">
    <property type="entry name" value="Phage_HCP"/>
    <property type="match status" value="1"/>
</dbReference>
<organism evidence="1 2">
    <name type="scientific">Clostridium thermobutyricum DSM 4928</name>
    <dbReference type="NCBI Taxonomy" id="1121339"/>
    <lineage>
        <taxon>Bacteria</taxon>
        <taxon>Bacillati</taxon>
        <taxon>Bacillota</taxon>
        <taxon>Clostridia</taxon>
        <taxon>Eubacteriales</taxon>
        <taxon>Clostridiaceae</taxon>
        <taxon>Clostridium</taxon>
    </lineage>
</organism>
<dbReference type="Gene3D" id="2.40.10.270">
    <property type="entry name" value="Bacteriophage SPP1 head-tail adaptor protein"/>
    <property type="match status" value="1"/>
</dbReference>
<dbReference type="InterPro" id="IPR038666">
    <property type="entry name" value="SSP1_head-tail_sf"/>
</dbReference>
<dbReference type="Proteomes" id="UP000191448">
    <property type="component" value="Unassembled WGS sequence"/>
</dbReference>